<reference evidence="1" key="1">
    <citation type="journal article" date="2015" name="Nature">
        <title>Complex archaea that bridge the gap between prokaryotes and eukaryotes.</title>
        <authorList>
            <person name="Spang A."/>
            <person name="Saw J.H."/>
            <person name="Jorgensen S.L."/>
            <person name="Zaremba-Niedzwiedzka K."/>
            <person name="Martijn J."/>
            <person name="Lind A.E."/>
            <person name="van Eijk R."/>
            <person name="Schleper C."/>
            <person name="Guy L."/>
            <person name="Ettema T.J."/>
        </authorList>
    </citation>
    <scope>NUCLEOTIDE SEQUENCE</scope>
</reference>
<proteinExistence type="predicted"/>
<gene>
    <name evidence="1" type="ORF">LCGC14_2031560</name>
</gene>
<accession>A0A0F9H817</accession>
<name>A0A0F9H817_9ZZZZ</name>
<organism evidence="1">
    <name type="scientific">marine sediment metagenome</name>
    <dbReference type="NCBI Taxonomy" id="412755"/>
    <lineage>
        <taxon>unclassified sequences</taxon>
        <taxon>metagenomes</taxon>
        <taxon>ecological metagenomes</taxon>
    </lineage>
</organism>
<protein>
    <submittedName>
        <fullName evidence="1">Uncharacterized protein</fullName>
    </submittedName>
</protein>
<comment type="caution">
    <text evidence="1">The sequence shown here is derived from an EMBL/GenBank/DDBJ whole genome shotgun (WGS) entry which is preliminary data.</text>
</comment>
<dbReference type="AlphaFoldDB" id="A0A0F9H817"/>
<evidence type="ECO:0000313" key="1">
    <source>
        <dbReference type="EMBL" id="KKL77770.1"/>
    </source>
</evidence>
<dbReference type="EMBL" id="LAZR01023652">
    <property type="protein sequence ID" value="KKL77770.1"/>
    <property type="molecule type" value="Genomic_DNA"/>
</dbReference>
<sequence length="74" mass="8187">MSSSCLYVRDGDILRPRGSFDSWKILREVSGTAIPSPLGGMSIHLPSVVAVQPDAQERVFQQVSPQFWLLVSNE</sequence>